<keyword evidence="3" id="KW-0067">ATP-binding</keyword>
<sequence length="205" mass="21410">MHSRPVGRHALLVEVDDARAALSLATWARSGALAAVPGLAGGCEEVVPAARTVLFDGVADVGALEAALAGWTPTEESVDGPLVEIQVTYDGSDLAVVAEAWGTDEAGVVAAHTAVDFTAAFCGFAPGFAYLAGLPEERWVPRLESPRARLPAGSVGLADRWCGVYPTESPGGWRLLGRTDAVLWDPAREQPALLAPGTRVRFVAR</sequence>
<dbReference type="SMART" id="SM00796">
    <property type="entry name" value="AHS1"/>
    <property type="match status" value="1"/>
</dbReference>
<comment type="caution">
    <text evidence="5">The sequence shown here is derived from an EMBL/GenBank/DDBJ whole genome shotgun (WGS) entry which is preliminary data.</text>
</comment>
<dbReference type="GO" id="GO:0005524">
    <property type="term" value="F:ATP binding"/>
    <property type="evidence" value="ECO:0007669"/>
    <property type="project" value="UniProtKB-KW"/>
</dbReference>
<evidence type="ECO:0000313" key="5">
    <source>
        <dbReference type="EMBL" id="MBB6626257.1"/>
    </source>
</evidence>
<name>A0A7X0RDE2_9ACTN</name>
<accession>A0A7X0RDE2</accession>
<proteinExistence type="predicted"/>
<evidence type="ECO:0000256" key="2">
    <source>
        <dbReference type="ARBA" id="ARBA00022801"/>
    </source>
</evidence>
<dbReference type="InterPro" id="IPR003833">
    <property type="entry name" value="CT_C_D"/>
</dbReference>
<dbReference type="Gene3D" id="2.40.100.10">
    <property type="entry name" value="Cyclophilin-like"/>
    <property type="match status" value="1"/>
</dbReference>
<dbReference type="InterPro" id="IPR029000">
    <property type="entry name" value="Cyclophilin-like_dom_sf"/>
</dbReference>
<dbReference type="GO" id="GO:0016787">
    <property type="term" value="F:hydrolase activity"/>
    <property type="evidence" value="ECO:0007669"/>
    <property type="project" value="UniProtKB-KW"/>
</dbReference>
<evidence type="ECO:0000313" key="6">
    <source>
        <dbReference type="Proteomes" id="UP000523955"/>
    </source>
</evidence>
<dbReference type="EMBL" id="JACKXE010000001">
    <property type="protein sequence ID" value="MBB6626257.1"/>
    <property type="molecule type" value="Genomic_DNA"/>
</dbReference>
<reference evidence="5 6" key="1">
    <citation type="submission" date="2020-08" db="EMBL/GenBank/DDBJ databases">
        <authorList>
            <person name="Seo M.-J."/>
        </authorList>
    </citation>
    <scope>NUCLEOTIDE SEQUENCE [LARGE SCALE GENOMIC DNA]</scope>
    <source>
        <strain evidence="5 6">KIGAM211</strain>
    </source>
</reference>
<keyword evidence="6" id="KW-1185">Reference proteome</keyword>
<dbReference type="RefSeq" id="WP_185251552.1">
    <property type="nucleotide sequence ID" value="NZ_JACKXE010000001.1"/>
</dbReference>
<evidence type="ECO:0000259" key="4">
    <source>
        <dbReference type="SMART" id="SM00796"/>
    </source>
</evidence>
<dbReference type="Proteomes" id="UP000523955">
    <property type="component" value="Unassembled WGS sequence"/>
</dbReference>
<dbReference type="PANTHER" id="PTHR34698:SF2">
    <property type="entry name" value="5-OXOPROLINASE SUBUNIT B"/>
    <property type="match status" value="1"/>
</dbReference>
<keyword evidence="1" id="KW-0547">Nucleotide-binding</keyword>
<feature type="domain" description="Carboxyltransferase" evidence="4">
    <location>
        <begin position="1"/>
        <end position="194"/>
    </location>
</feature>
<dbReference type="Gene3D" id="3.30.1360.40">
    <property type="match status" value="1"/>
</dbReference>
<dbReference type="InterPro" id="IPR010016">
    <property type="entry name" value="PxpB"/>
</dbReference>
<keyword evidence="2 5" id="KW-0378">Hydrolase</keyword>
<protein>
    <submittedName>
        <fullName evidence="5">Allophanate hydrolase subunit 1</fullName>
    </submittedName>
</protein>
<dbReference type="PANTHER" id="PTHR34698">
    <property type="entry name" value="5-OXOPROLINASE SUBUNIT B"/>
    <property type="match status" value="1"/>
</dbReference>
<evidence type="ECO:0000256" key="3">
    <source>
        <dbReference type="ARBA" id="ARBA00022840"/>
    </source>
</evidence>
<dbReference type="AlphaFoldDB" id="A0A7X0RDE2"/>
<dbReference type="SUPFAM" id="SSF50891">
    <property type="entry name" value="Cyclophilin-like"/>
    <property type="match status" value="1"/>
</dbReference>
<gene>
    <name evidence="5" type="ORF">H5V45_02875</name>
</gene>
<organism evidence="5 6">
    <name type="scientific">Nocardioides luti</name>
    <dbReference type="NCBI Taxonomy" id="2761101"/>
    <lineage>
        <taxon>Bacteria</taxon>
        <taxon>Bacillati</taxon>
        <taxon>Actinomycetota</taxon>
        <taxon>Actinomycetes</taxon>
        <taxon>Propionibacteriales</taxon>
        <taxon>Nocardioidaceae</taxon>
        <taxon>Nocardioides</taxon>
    </lineage>
</organism>
<evidence type="ECO:0000256" key="1">
    <source>
        <dbReference type="ARBA" id="ARBA00022741"/>
    </source>
</evidence>
<dbReference type="Pfam" id="PF02682">
    <property type="entry name" value="CT_C_D"/>
    <property type="match status" value="1"/>
</dbReference>